<feature type="transmembrane region" description="Helical" evidence="1">
    <location>
        <begin position="83"/>
        <end position="102"/>
    </location>
</feature>
<evidence type="ECO:0000256" key="1">
    <source>
        <dbReference type="SAM" id="Phobius"/>
    </source>
</evidence>
<keyword evidence="3" id="KW-1185">Reference proteome</keyword>
<proteinExistence type="predicted"/>
<dbReference type="VEuPathDB" id="FungiDB:ASPWEDRAFT_578354"/>
<keyword evidence="1" id="KW-1133">Transmembrane helix</keyword>
<dbReference type="Proteomes" id="UP000184383">
    <property type="component" value="Unassembled WGS sequence"/>
</dbReference>
<reference evidence="3" key="1">
    <citation type="journal article" date="2017" name="Genome Biol.">
        <title>Comparative genomics reveals high biological diversity and specific adaptations in the industrially and medically important fungal genus Aspergillus.</title>
        <authorList>
            <person name="de Vries R.P."/>
            <person name="Riley R."/>
            <person name="Wiebenga A."/>
            <person name="Aguilar-Osorio G."/>
            <person name="Amillis S."/>
            <person name="Uchima C.A."/>
            <person name="Anderluh G."/>
            <person name="Asadollahi M."/>
            <person name="Askin M."/>
            <person name="Barry K."/>
            <person name="Battaglia E."/>
            <person name="Bayram O."/>
            <person name="Benocci T."/>
            <person name="Braus-Stromeyer S.A."/>
            <person name="Caldana C."/>
            <person name="Canovas D."/>
            <person name="Cerqueira G.C."/>
            <person name="Chen F."/>
            <person name="Chen W."/>
            <person name="Choi C."/>
            <person name="Clum A."/>
            <person name="Dos Santos R.A."/>
            <person name="Damasio A.R."/>
            <person name="Diallinas G."/>
            <person name="Emri T."/>
            <person name="Fekete E."/>
            <person name="Flipphi M."/>
            <person name="Freyberg S."/>
            <person name="Gallo A."/>
            <person name="Gournas C."/>
            <person name="Habgood R."/>
            <person name="Hainaut M."/>
            <person name="Harispe M.L."/>
            <person name="Henrissat B."/>
            <person name="Hilden K.S."/>
            <person name="Hope R."/>
            <person name="Hossain A."/>
            <person name="Karabika E."/>
            <person name="Karaffa L."/>
            <person name="Karanyi Z."/>
            <person name="Krasevec N."/>
            <person name="Kuo A."/>
            <person name="Kusch H."/>
            <person name="LaButti K."/>
            <person name="Lagendijk E.L."/>
            <person name="Lapidus A."/>
            <person name="Levasseur A."/>
            <person name="Lindquist E."/>
            <person name="Lipzen A."/>
            <person name="Logrieco A.F."/>
            <person name="MacCabe A."/>
            <person name="Maekelae M.R."/>
            <person name="Malavazi I."/>
            <person name="Melin P."/>
            <person name="Meyer V."/>
            <person name="Mielnichuk N."/>
            <person name="Miskei M."/>
            <person name="Molnar A.P."/>
            <person name="Mule G."/>
            <person name="Ngan C.Y."/>
            <person name="Orejas M."/>
            <person name="Orosz E."/>
            <person name="Ouedraogo J.P."/>
            <person name="Overkamp K.M."/>
            <person name="Park H.-S."/>
            <person name="Perrone G."/>
            <person name="Piumi F."/>
            <person name="Punt P.J."/>
            <person name="Ram A.F."/>
            <person name="Ramon A."/>
            <person name="Rauscher S."/>
            <person name="Record E."/>
            <person name="Riano-Pachon D.M."/>
            <person name="Robert V."/>
            <person name="Roehrig J."/>
            <person name="Ruller R."/>
            <person name="Salamov A."/>
            <person name="Salih N.S."/>
            <person name="Samson R.A."/>
            <person name="Sandor E."/>
            <person name="Sanguinetti M."/>
            <person name="Schuetze T."/>
            <person name="Sepcic K."/>
            <person name="Shelest E."/>
            <person name="Sherlock G."/>
            <person name="Sophianopoulou V."/>
            <person name="Squina F.M."/>
            <person name="Sun H."/>
            <person name="Susca A."/>
            <person name="Todd R.B."/>
            <person name="Tsang A."/>
            <person name="Unkles S.E."/>
            <person name="van de Wiele N."/>
            <person name="van Rossen-Uffink D."/>
            <person name="Oliveira J.V."/>
            <person name="Vesth T.C."/>
            <person name="Visser J."/>
            <person name="Yu J.-H."/>
            <person name="Zhou M."/>
            <person name="Andersen M.R."/>
            <person name="Archer D.B."/>
            <person name="Baker S.E."/>
            <person name="Benoit I."/>
            <person name="Brakhage A.A."/>
            <person name="Braus G.H."/>
            <person name="Fischer R."/>
            <person name="Frisvad J.C."/>
            <person name="Goldman G.H."/>
            <person name="Houbraken J."/>
            <person name="Oakley B."/>
            <person name="Pocsi I."/>
            <person name="Scazzocchio C."/>
            <person name="Seiboth B."/>
            <person name="vanKuyk P.A."/>
            <person name="Wortman J."/>
            <person name="Dyer P.S."/>
            <person name="Grigoriev I.V."/>
        </authorList>
    </citation>
    <scope>NUCLEOTIDE SEQUENCE [LARGE SCALE GENOMIC DNA]</scope>
    <source>
        <strain evidence="3">DTO 134E9</strain>
    </source>
</reference>
<keyword evidence="1" id="KW-0472">Membrane</keyword>
<protein>
    <submittedName>
        <fullName evidence="2">Uncharacterized protein</fullName>
    </submittedName>
</protein>
<evidence type="ECO:0000313" key="3">
    <source>
        <dbReference type="Proteomes" id="UP000184383"/>
    </source>
</evidence>
<name>A0A1L9RHD3_ASPWE</name>
<evidence type="ECO:0000313" key="2">
    <source>
        <dbReference type="EMBL" id="OJJ34335.1"/>
    </source>
</evidence>
<dbReference type="RefSeq" id="XP_040688011.1">
    <property type="nucleotide sequence ID" value="XM_040838348.1"/>
</dbReference>
<sequence length="126" mass="15273">MFHQRETGKTHIKARYHPLRCLCPLPRLLTNVHPSRMIHFVFLSAHFIMLFFFFFFFSFFFFFRFTPAEKLTFNLYPFFHSSVLLFQNAEFLFFSSFQYIILIQHPRYKPEFVSTFSNPSLTSDAL</sequence>
<dbReference type="AlphaFoldDB" id="A0A1L9RHD3"/>
<gene>
    <name evidence="2" type="ORF">ASPWEDRAFT_578354</name>
</gene>
<accession>A0A1L9RHD3</accession>
<dbReference type="GeneID" id="63754196"/>
<feature type="transmembrane region" description="Helical" evidence="1">
    <location>
        <begin position="37"/>
        <end position="63"/>
    </location>
</feature>
<organism evidence="2 3">
    <name type="scientific">Aspergillus wentii DTO 134E9</name>
    <dbReference type="NCBI Taxonomy" id="1073089"/>
    <lineage>
        <taxon>Eukaryota</taxon>
        <taxon>Fungi</taxon>
        <taxon>Dikarya</taxon>
        <taxon>Ascomycota</taxon>
        <taxon>Pezizomycotina</taxon>
        <taxon>Eurotiomycetes</taxon>
        <taxon>Eurotiomycetidae</taxon>
        <taxon>Eurotiales</taxon>
        <taxon>Aspergillaceae</taxon>
        <taxon>Aspergillus</taxon>
        <taxon>Aspergillus subgen. Cremei</taxon>
    </lineage>
</organism>
<keyword evidence="1" id="KW-0812">Transmembrane</keyword>
<dbReference type="EMBL" id="KV878213">
    <property type="protein sequence ID" value="OJJ34335.1"/>
    <property type="molecule type" value="Genomic_DNA"/>
</dbReference>